<evidence type="ECO:0000313" key="1">
    <source>
        <dbReference type="EMBL" id="CAI9961358.1"/>
    </source>
</evidence>
<dbReference type="EMBL" id="CATOUU010000939">
    <property type="protein sequence ID" value="CAI9961358.1"/>
    <property type="molecule type" value="Genomic_DNA"/>
</dbReference>
<accession>A0AA86QN75</accession>
<reference evidence="2 3" key="2">
    <citation type="submission" date="2024-07" db="EMBL/GenBank/DDBJ databases">
        <authorList>
            <person name="Akdeniz Z."/>
        </authorList>
    </citation>
    <scope>NUCLEOTIDE SEQUENCE [LARGE SCALE GENOMIC DNA]</scope>
</reference>
<evidence type="ECO:0000313" key="3">
    <source>
        <dbReference type="Proteomes" id="UP001642409"/>
    </source>
</evidence>
<dbReference type="Proteomes" id="UP001642409">
    <property type="component" value="Unassembled WGS sequence"/>
</dbReference>
<gene>
    <name evidence="1" type="ORF">HINF_LOCUS49003</name>
    <name evidence="2" type="ORF">HINF_LOCUS59583</name>
</gene>
<organism evidence="1">
    <name type="scientific">Hexamita inflata</name>
    <dbReference type="NCBI Taxonomy" id="28002"/>
    <lineage>
        <taxon>Eukaryota</taxon>
        <taxon>Metamonada</taxon>
        <taxon>Diplomonadida</taxon>
        <taxon>Hexamitidae</taxon>
        <taxon>Hexamitinae</taxon>
        <taxon>Hexamita</taxon>
    </lineage>
</organism>
<dbReference type="AlphaFoldDB" id="A0AA86QN75"/>
<protein>
    <submittedName>
        <fullName evidence="2">Hypothetical_protein</fullName>
    </submittedName>
</protein>
<keyword evidence="3" id="KW-1185">Reference proteome</keyword>
<name>A0AA86QN75_9EUKA</name>
<proteinExistence type="predicted"/>
<sequence>MKPKVFAPERVPETVRFLKEEEPRTSWTKPQLEVALVIVEKEEFQTTKLFNWLDIPQNFEIEVIHEQTKELLLIVSNSVKLFAIPQKFEIVSFEVNDKLELRILMLYSGIVATRKAKSLLEMFDNFIVIYVSQIVTFVQTQKNKLKGCLARLNSLSMWIENVVWFTSLKSTLSVLVHKSLDIESSKVKGAERTILVFSWNGLQKTQLQQNSWYYFELNFR</sequence>
<reference evidence="1" key="1">
    <citation type="submission" date="2023-06" db="EMBL/GenBank/DDBJ databases">
        <authorList>
            <person name="Kurt Z."/>
        </authorList>
    </citation>
    <scope>NUCLEOTIDE SEQUENCE</scope>
</reference>
<comment type="caution">
    <text evidence="1">The sequence shown here is derived from an EMBL/GenBank/DDBJ whole genome shotgun (WGS) entry which is preliminary data.</text>
</comment>
<evidence type="ECO:0000313" key="2">
    <source>
        <dbReference type="EMBL" id="CAL6079847.1"/>
    </source>
</evidence>
<dbReference type="EMBL" id="CAXDID020000342">
    <property type="protein sequence ID" value="CAL6079847.1"/>
    <property type="molecule type" value="Genomic_DNA"/>
</dbReference>